<organism evidence="2 3">
    <name type="scientific">Berkelbacteria bacterium GW2011_GWA2_46_7</name>
    <dbReference type="NCBI Taxonomy" id="1618335"/>
    <lineage>
        <taxon>Bacteria</taxon>
        <taxon>Candidatus Berkelbacteria</taxon>
    </lineage>
</organism>
<proteinExistence type="predicted"/>
<evidence type="ECO:0008006" key="4">
    <source>
        <dbReference type="Google" id="ProtNLM"/>
    </source>
</evidence>
<name>A0A0G1SLL3_9BACT</name>
<dbReference type="Proteomes" id="UP000034487">
    <property type="component" value="Unassembled WGS sequence"/>
</dbReference>
<dbReference type="AlphaFoldDB" id="A0A0G1SLL3"/>
<gene>
    <name evidence="2" type="ORF">UX60_C0042G0003</name>
</gene>
<feature type="transmembrane region" description="Helical" evidence="1">
    <location>
        <begin position="37"/>
        <end position="57"/>
    </location>
</feature>
<keyword evidence="1" id="KW-0812">Transmembrane</keyword>
<evidence type="ECO:0000256" key="1">
    <source>
        <dbReference type="SAM" id="Phobius"/>
    </source>
</evidence>
<protein>
    <recommendedName>
        <fullName evidence="4">LytR/CpsA/Psr regulator C-terminal domain-containing protein</fullName>
    </recommendedName>
</protein>
<evidence type="ECO:0000313" key="2">
    <source>
        <dbReference type="EMBL" id="KKU42953.1"/>
    </source>
</evidence>
<keyword evidence="1" id="KW-1133">Transmembrane helix</keyword>
<evidence type="ECO:0000313" key="3">
    <source>
        <dbReference type="Proteomes" id="UP000034487"/>
    </source>
</evidence>
<sequence length="185" mass="20024">MVRDIDFRVKRTPVKPLAQPVAPKVALDTVKKGGSSATLWTVLVLLLVAAAIGIWQFSATSATPTTSVKTPATTKEITPVADPIPTKVENSILSPQSSSPLVQIYDSGAGSTEVSVLVDKLKALGYKVDNLEKSQFNYDRTYIRYRAGMQAEAEKIQSTMPERLVSLKEVVSAGLFDILILYGVK</sequence>
<comment type="caution">
    <text evidence="2">The sequence shown here is derived from an EMBL/GenBank/DDBJ whole genome shotgun (WGS) entry which is preliminary data.</text>
</comment>
<keyword evidence="1" id="KW-0472">Membrane</keyword>
<dbReference type="EMBL" id="LCMV01000042">
    <property type="protein sequence ID" value="KKU42953.1"/>
    <property type="molecule type" value="Genomic_DNA"/>
</dbReference>
<accession>A0A0G1SLL3</accession>
<reference evidence="2 3" key="1">
    <citation type="journal article" date="2015" name="Nature">
        <title>rRNA introns, odd ribosomes, and small enigmatic genomes across a large radiation of phyla.</title>
        <authorList>
            <person name="Brown C.T."/>
            <person name="Hug L.A."/>
            <person name="Thomas B.C."/>
            <person name="Sharon I."/>
            <person name="Castelle C.J."/>
            <person name="Singh A."/>
            <person name="Wilkins M.J."/>
            <person name="Williams K.H."/>
            <person name="Banfield J.F."/>
        </authorList>
    </citation>
    <scope>NUCLEOTIDE SEQUENCE [LARGE SCALE GENOMIC DNA]</scope>
</reference>